<evidence type="ECO:0000256" key="3">
    <source>
        <dbReference type="SAM" id="MobiDB-lite"/>
    </source>
</evidence>
<dbReference type="InterPro" id="IPR050557">
    <property type="entry name" value="RTX_toxin/Mannuronan_C5-epim"/>
</dbReference>
<dbReference type="SUPFAM" id="SSF51120">
    <property type="entry name" value="beta-Roll"/>
    <property type="match status" value="3"/>
</dbReference>
<proteinExistence type="predicted"/>
<feature type="region of interest" description="Disordered" evidence="3">
    <location>
        <begin position="760"/>
        <end position="786"/>
    </location>
</feature>
<dbReference type="Gene3D" id="2.170.16.10">
    <property type="entry name" value="Hedgehog/Intein (Hint) domain"/>
    <property type="match status" value="1"/>
</dbReference>
<feature type="compositionally biased region" description="Gly residues" evidence="3">
    <location>
        <begin position="1015"/>
        <end position="1027"/>
    </location>
</feature>
<dbReference type="KEGG" id="poz:I0K15_09740"/>
<dbReference type="Proteomes" id="UP000594800">
    <property type="component" value="Chromosome"/>
</dbReference>
<protein>
    <submittedName>
        <fullName evidence="5">Hint domain-containing protein</fullName>
    </submittedName>
</protein>
<dbReference type="RefSeq" id="WP_196105243.1">
    <property type="nucleotide sequence ID" value="NZ_CP064942.1"/>
</dbReference>
<sequence>MATYIYRNAIILNRTNNTVLDTGITIRITDDDDAYSGSGTGGGNYSDSDTNQRIEVFGAGGNRSGSSTQDGQTGRTTFIDANGNEITGTYIFVNLPNSGADYRVFIPDDPNANFSTGDSYSEQDRTVESVRYGDFSGEGRDSAQFDADEGQRFDAGGGADTVIGSDQADDIFGGEGADQIDAEAGADRVSGGSGADLVFGGSGNDTLSGGTDADTLVGETGSDVVRGEGGADYLTGDGFGETGAADTLDGGAGRDTIVGQAGDDSIYGGAGDDYIEGGVGADTLIGDGGTPPRLGLKWSELPDPQSGGPIDDGDDFANSDDATAVSTDVGGIRVTVGYDRQSGGTVFEYENNAQVIDGIEGDGRPVENNSAAAIRGSRADGQGQNTATLELSFDSTDETYSGAVENVQFRVNDIDLSSSSNGHIDRVTIRAFDADGQPVEVNLTSGVGGTTGPTLADADGVAGQERATGRADGGENDATGSILVQIDGPVSRIEIDYDNLGGSSQHVTVTDVYFTPELVEADGADTLVGGEGDDVLSGLGGADSLVGGAGDDTISGGSGDDTIALTDDFGADSIVGGTGTDVLDGTQITSHGITLDYAGDGTATLSDGAGETGSVEGVERLILTSQADVVEAASSVDPLDISGLGGADTLTGGTGADTILGGDGDDVVSGGGGNDVLRGDGEGFTSERLAFRWSELEDPNRASINAEPNDAIDDGDDLNDGVSQDTGGVRVDVSFTDQGDADPTQGFDYDNRTVVASDIAGTAGTTNPNSSAFLRGSGGEAGTRTDTSTLEFDFNATDPGVSDEVSNVAFRINDIDANGFRDILTIRGFDADGNEVTVRLTGGANMTVDGNTVRANVGTNSTADNPASSLLVEIDGPVQRIVVDYDNEDAGGQAINVTDVYFDTLPATGSDTLTGGEGDDDIAGGLESDVIRLTDGFGQDTIAGGEDADGEDVDRLDASAITESGIDVVLSGDEAGTATAGANRAEFVEIEAFTLTEQADTFDGSASREGRSVEAGGGADTLVGGSGADTLSGGEGDDDITIGVGDTAIGGENPNDFDVLRIEDSDETRFREIIYDAASEPGNLSGEVVFYDRAADDPERRETGRSSFSEMEAVVCFVAGTRIETDRGPVPVEDLAPGDLVATLDHGLQPIRWAGSRDVPAMGRFAPIRFSAGMIGNRRPLYLSPQHKVLVRDPEAELMFGSAEVFVPAKGLIGGRNIRREEGEELVSYHHILFDRHEIIFAEGAPTESLNPGSMLFGTDDDTAKEIRALFPELEARPMRPARPTLRPREYQLIARAA</sequence>
<dbReference type="PANTHER" id="PTHR38340:SF1">
    <property type="entry name" value="S-LAYER PROTEIN"/>
    <property type="match status" value="1"/>
</dbReference>
<dbReference type="PROSITE" id="PS00330">
    <property type="entry name" value="HEMOLYSIN_CALCIUM"/>
    <property type="match status" value="7"/>
</dbReference>
<evidence type="ECO:0000313" key="6">
    <source>
        <dbReference type="Proteomes" id="UP000594800"/>
    </source>
</evidence>
<dbReference type="InterPro" id="IPR001343">
    <property type="entry name" value="Hemolysn_Ca-bd"/>
</dbReference>
<dbReference type="SUPFAM" id="SSF51294">
    <property type="entry name" value="Hedgehog/intein (Hint) domain"/>
    <property type="match status" value="1"/>
</dbReference>
<feature type="region of interest" description="Disordered" evidence="3">
    <location>
        <begin position="31"/>
        <end position="51"/>
    </location>
</feature>
<dbReference type="PRINTS" id="PR00313">
    <property type="entry name" value="CABNDNGRPT"/>
</dbReference>
<dbReference type="InterPro" id="IPR011049">
    <property type="entry name" value="Serralysin-like_metalloprot_C"/>
</dbReference>
<dbReference type="InterPro" id="IPR028992">
    <property type="entry name" value="Hedgehog/Intein_dom"/>
</dbReference>
<name>A0A7S9QE60_9RHOB</name>
<accession>A0A7S9QE60</accession>
<dbReference type="Pfam" id="PF13403">
    <property type="entry name" value="Hint_2"/>
    <property type="match status" value="1"/>
</dbReference>
<gene>
    <name evidence="5" type="ORF">I0K15_09740</name>
</gene>
<evidence type="ECO:0000256" key="1">
    <source>
        <dbReference type="ARBA" id="ARBA00004613"/>
    </source>
</evidence>
<dbReference type="InterPro" id="IPR036844">
    <property type="entry name" value="Hint_dom_sf"/>
</dbReference>
<comment type="subcellular location">
    <subcellularLocation>
        <location evidence="1">Secreted</location>
    </subcellularLocation>
</comment>
<feature type="region of interest" description="Disordered" evidence="3">
    <location>
        <begin position="1001"/>
        <end position="1038"/>
    </location>
</feature>
<dbReference type="EMBL" id="CP064942">
    <property type="protein sequence ID" value="QPH55983.1"/>
    <property type="molecule type" value="Genomic_DNA"/>
</dbReference>
<dbReference type="InterPro" id="IPR018511">
    <property type="entry name" value="Hemolysin-typ_Ca-bd_CS"/>
</dbReference>
<keyword evidence="6" id="KW-1185">Reference proteome</keyword>
<dbReference type="GO" id="GO:0005576">
    <property type="term" value="C:extracellular region"/>
    <property type="evidence" value="ECO:0007669"/>
    <property type="project" value="UniProtKB-SubCell"/>
</dbReference>
<organism evidence="5 6">
    <name type="scientific">Pontivivens ytuae</name>
    <dbReference type="NCBI Taxonomy" id="2789856"/>
    <lineage>
        <taxon>Bacteria</taxon>
        <taxon>Pseudomonadati</taxon>
        <taxon>Pseudomonadota</taxon>
        <taxon>Alphaproteobacteria</taxon>
        <taxon>Rhodobacterales</taxon>
        <taxon>Paracoccaceae</taxon>
        <taxon>Pontivivens</taxon>
    </lineage>
</organism>
<dbReference type="PANTHER" id="PTHR38340">
    <property type="entry name" value="S-LAYER PROTEIN"/>
    <property type="match status" value="1"/>
</dbReference>
<dbReference type="Gene3D" id="2.150.10.10">
    <property type="entry name" value="Serralysin-like metalloprotease, C-terminal"/>
    <property type="match status" value="4"/>
</dbReference>
<feature type="domain" description="Hedgehog/Intein (Hint)" evidence="4">
    <location>
        <begin position="1115"/>
        <end position="1253"/>
    </location>
</feature>
<dbReference type="GO" id="GO:0005509">
    <property type="term" value="F:calcium ion binding"/>
    <property type="evidence" value="ECO:0007669"/>
    <property type="project" value="InterPro"/>
</dbReference>
<dbReference type="Pfam" id="PF00353">
    <property type="entry name" value="HemolysinCabind"/>
    <property type="match status" value="8"/>
</dbReference>
<keyword evidence="2" id="KW-0964">Secreted</keyword>
<evidence type="ECO:0000256" key="2">
    <source>
        <dbReference type="ARBA" id="ARBA00022525"/>
    </source>
</evidence>
<evidence type="ECO:0000259" key="4">
    <source>
        <dbReference type="Pfam" id="PF13403"/>
    </source>
</evidence>
<evidence type="ECO:0000313" key="5">
    <source>
        <dbReference type="EMBL" id="QPH55983.1"/>
    </source>
</evidence>
<reference evidence="5 6" key="1">
    <citation type="submission" date="2020-11" db="EMBL/GenBank/DDBJ databases">
        <title>Description of Pontivivens ytuae sp. nov. isolated from deep sea sediment of Mariana Trench.</title>
        <authorList>
            <person name="Wang Z."/>
            <person name="Sun Q.-L."/>
            <person name="Xu X.-D."/>
            <person name="Tang Y.-Z."/>
            <person name="Zhang J."/>
        </authorList>
    </citation>
    <scope>NUCLEOTIDE SEQUENCE [LARGE SCALE GENOMIC DNA]</scope>
    <source>
        <strain evidence="5 6">MT2928</strain>
    </source>
</reference>
<feature type="compositionally biased region" description="Polar residues" evidence="3">
    <location>
        <begin position="763"/>
        <end position="772"/>
    </location>
</feature>